<dbReference type="Proteomes" id="UP000009286">
    <property type="component" value="Chromosome"/>
</dbReference>
<dbReference type="eggNOG" id="COG1396">
    <property type="taxonomic scope" value="Bacteria"/>
</dbReference>
<evidence type="ECO:0000313" key="2">
    <source>
        <dbReference type="EMBL" id="AEP09967.1"/>
    </source>
</evidence>
<evidence type="ECO:0000259" key="1">
    <source>
        <dbReference type="PROSITE" id="PS50943"/>
    </source>
</evidence>
<gene>
    <name evidence="2" type="ordered locus">MICA_1654</name>
</gene>
<dbReference type="CDD" id="cd00093">
    <property type="entry name" value="HTH_XRE"/>
    <property type="match status" value="1"/>
</dbReference>
<dbReference type="Gene3D" id="1.10.260.40">
    <property type="entry name" value="lambda repressor-like DNA-binding domains"/>
    <property type="match status" value="1"/>
</dbReference>
<dbReference type="GO" id="GO:0003677">
    <property type="term" value="F:DNA binding"/>
    <property type="evidence" value="ECO:0007669"/>
    <property type="project" value="InterPro"/>
</dbReference>
<dbReference type="PROSITE" id="PS50943">
    <property type="entry name" value="HTH_CROC1"/>
    <property type="match status" value="1"/>
</dbReference>
<name>G2KQN9_MICAA</name>
<dbReference type="KEGG" id="mai:MICA_1654"/>
<dbReference type="SMART" id="SM00530">
    <property type="entry name" value="HTH_XRE"/>
    <property type="match status" value="1"/>
</dbReference>
<proteinExistence type="predicted"/>
<reference evidence="2 3" key="1">
    <citation type="journal article" date="2011" name="BMC Genomics">
        <title>Genomic insights into an obligate epibiotic bacterial predator: Micavibrio aeruginosavorus ARL-13.</title>
        <authorList>
            <person name="Wang Z."/>
            <person name="Kadouri D."/>
            <person name="Wu M."/>
        </authorList>
    </citation>
    <scope>NUCLEOTIDE SEQUENCE [LARGE SCALE GENOMIC DNA]</scope>
    <source>
        <strain evidence="2 3">ARL-13</strain>
    </source>
</reference>
<sequence length="109" mass="12244">MDLLHIDGKPYVLVPMQEYRKLTNRVDEDAAADAALPDDVLNAIAARTDHPVKILRRFRKMTQVDLAKMADMSRAYLTEIETGRKQGSIRAMRQLADALKVNPGLLLAQ</sequence>
<accession>G2KQN9</accession>
<dbReference type="RefSeq" id="WP_014103190.1">
    <property type="nucleotide sequence ID" value="NC_016026.1"/>
</dbReference>
<feature type="domain" description="HTH cro/C1-type" evidence="1">
    <location>
        <begin position="52"/>
        <end position="106"/>
    </location>
</feature>
<dbReference type="InterPro" id="IPR010982">
    <property type="entry name" value="Lambda_DNA-bd_dom_sf"/>
</dbReference>
<dbReference type="SUPFAM" id="SSF47413">
    <property type="entry name" value="lambda repressor-like DNA-binding domains"/>
    <property type="match status" value="1"/>
</dbReference>
<dbReference type="HOGENOM" id="CLU_136757_2_0_5"/>
<dbReference type="OrthoDB" id="407979at2"/>
<dbReference type="EMBL" id="CP002382">
    <property type="protein sequence ID" value="AEP09967.1"/>
    <property type="molecule type" value="Genomic_DNA"/>
</dbReference>
<dbReference type="Pfam" id="PF01381">
    <property type="entry name" value="HTH_3"/>
    <property type="match status" value="1"/>
</dbReference>
<dbReference type="InterPro" id="IPR001387">
    <property type="entry name" value="Cro/C1-type_HTH"/>
</dbReference>
<keyword evidence="3" id="KW-1185">Reference proteome</keyword>
<protein>
    <submittedName>
        <fullName evidence="2">Helix-turn-helix family protein</fullName>
    </submittedName>
</protein>
<evidence type="ECO:0000313" key="3">
    <source>
        <dbReference type="Proteomes" id="UP000009286"/>
    </source>
</evidence>
<organism evidence="2 3">
    <name type="scientific">Micavibrio aeruginosavorus (strain ARL-13)</name>
    <dbReference type="NCBI Taxonomy" id="856793"/>
    <lineage>
        <taxon>Bacteria</taxon>
        <taxon>Pseudomonadati</taxon>
        <taxon>Bdellovibrionota</taxon>
        <taxon>Bdellovibrionia</taxon>
        <taxon>Bdellovibrionales</taxon>
        <taxon>Pseudobdellovibrionaceae</taxon>
        <taxon>Micavibrio</taxon>
    </lineage>
</organism>
<dbReference type="AlphaFoldDB" id="G2KQN9"/>